<gene>
    <name evidence="3" type="ORF">TorRG33x02_024210</name>
</gene>
<dbReference type="Proteomes" id="UP000237000">
    <property type="component" value="Unassembled WGS sequence"/>
</dbReference>
<dbReference type="OrthoDB" id="9909019at2759"/>
<evidence type="ECO:0000313" key="3">
    <source>
        <dbReference type="EMBL" id="POO01644.1"/>
    </source>
</evidence>
<feature type="transmembrane region" description="Helical" evidence="1">
    <location>
        <begin position="85"/>
        <end position="104"/>
    </location>
</feature>
<reference evidence="4" key="1">
    <citation type="submission" date="2016-06" db="EMBL/GenBank/DDBJ databases">
        <title>Parallel loss of symbiosis genes in relatives of nitrogen-fixing non-legume Parasponia.</title>
        <authorList>
            <person name="Van Velzen R."/>
            <person name="Holmer R."/>
            <person name="Bu F."/>
            <person name="Rutten L."/>
            <person name="Van Zeijl A."/>
            <person name="Liu W."/>
            <person name="Santuari L."/>
            <person name="Cao Q."/>
            <person name="Sharma T."/>
            <person name="Shen D."/>
            <person name="Roswanjaya Y."/>
            <person name="Wardhani T."/>
            <person name="Kalhor M.S."/>
            <person name="Jansen J."/>
            <person name="Van den Hoogen J."/>
            <person name="Gungor B."/>
            <person name="Hartog M."/>
            <person name="Hontelez J."/>
            <person name="Verver J."/>
            <person name="Yang W.-C."/>
            <person name="Schijlen E."/>
            <person name="Repin R."/>
            <person name="Schilthuizen M."/>
            <person name="Schranz E."/>
            <person name="Heidstra R."/>
            <person name="Miyata K."/>
            <person name="Fedorova E."/>
            <person name="Kohlen W."/>
            <person name="Bisseling T."/>
            <person name="Smit S."/>
            <person name="Geurts R."/>
        </authorList>
    </citation>
    <scope>NUCLEOTIDE SEQUENCE [LARGE SCALE GENOMIC DNA]</scope>
    <source>
        <strain evidence="4">cv. RG33-2</strain>
    </source>
</reference>
<keyword evidence="1" id="KW-0812">Transmembrane</keyword>
<feature type="chain" id="PRO_5015111529" evidence="2">
    <location>
        <begin position="19"/>
        <end position="107"/>
    </location>
</feature>
<evidence type="ECO:0000256" key="1">
    <source>
        <dbReference type="SAM" id="Phobius"/>
    </source>
</evidence>
<proteinExistence type="predicted"/>
<dbReference type="STRING" id="63057.A0A2P5FV21"/>
<keyword evidence="4" id="KW-1185">Reference proteome</keyword>
<evidence type="ECO:0000313" key="4">
    <source>
        <dbReference type="Proteomes" id="UP000237000"/>
    </source>
</evidence>
<organism evidence="3 4">
    <name type="scientific">Trema orientale</name>
    <name type="common">Charcoal tree</name>
    <name type="synonym">Celtis orientalis</name>
    <dbReference type="NCBI Taxonomy" id="63057"/>
    <lineage>
        <taxon>Eukaryota</taxon>
        <taxon>Viridiplantae</taxon>
        <taxon>Streptophyta</taxon>
        <taxon>Embryophyta</taxon>
        <taxon>Tracheophyta</taxon>
        <taxon>Spermatophyta</taxon>
        <taxon>Magnoliopsida</taxon>
        <taxon>eudicotyledons</taxon>
        <taxon>Gunneridae</taxon>
        <taxon>Pentapetalae</taxon>
        <taxon>rosids</taxon>
        <taxon>fabids</taxon>
        <taxon>Rosales</taxon>
        <taxon>Cannabaceae</taxon>
        <taxon>Trema</taxon>
    </lineage>
</organism>
<keyword evidence="1" id="KW-1133">Transmembrane helix</keyword>
<accession>A0A2P5FV21</accession>
<protein>
    <submittedName>
        <fullName evidence="3">Uncharacterized protein</fullName>
    </submittedName>
</protein>
<sequence>MVHFCILVALFVATLVQYFITSSSSPGCVFDAIRAVNESNTFYIREPVASKLESDGLSGSNSTCWLKLVTDLQPPETPISLHEQGIVMIVINASFSLIIIVFGLERA</sequence>
<feature type="signal peptide" evidence="2">
    <location>
        <begin position="1"/>
        <end position="18"/>
    </location>
</feature>
<dbReference type="EMBL" id="JXTC01000007">
    <property type="protein sequence ID" value="POO01644.1"/>
    <property type="molecule type" value="Genomic_DNA"/>
</dbReference>
<dbReference type="AlphaFoldDB" id="A0A2P5FV21"/>
<keyword evidence="2" id="KW-0732">Signal</keyword>
<keyword evidence="1" id="KW-0472">Membrane</keyword>
<evidence type="ECO:0000256" key="2">
    <source>
        <dbReference type="SAM" id="SignalP"/>
    </source>
</evidence>
<dbReference type="InParanoid" id="A0A2P5FV21"/>
<comment type="caution">
    <text evidence="3">The sequence shown here is derived from an EMBL/GenBank/DDBJ whole genome shotgun (WGS) entry which is preliminary data.</text>
</comment>
<name>A0A2P5FV21_TREOI</name>